<comment type="similarity">
    <text evidence="1">Belongs to the 'phage' integrase family.</text>
</comment>
<keyword evidence="2" id="KW-0229">DNA integration</keyword>
<evidence type="ECO:0000256" key="5">
    <source>
        <dbReference type="PROSITE-ProRule" id="PRU01248"/>
    </source>
</evidence>
<keyword evidence="4" id="KW-0233">DNA recombination</keyword>
<dbReference type="Gene3D" id="1.10.443.10">
    <property type="entry name" value="Intergrase catalytic core"/>
    <property type="match status" value="1"/>
</dbReference>
<dbReference type="PANTHER" id="PTHR30629:SF2">
    <property type="entry name" value="PROPHAGE INTEGRASE INTS-RELATED"/>
    <property type="match status" value="1"/>
</dbReference>
<evidence type="ECO:0000256" key="2">
    <source>
        <dbReference type="ARBA" id="ARBA00022908"/>
    </source>
</evidence>
<dbReference type="EMBL" id="CP127173">
    <property type="protein sequence ID" value="WIV57833.1"/>
    <property type="molecule type" value="Genomic_DNA"/>
</dbReference>
<feature type="region of interest" description="Disordered" evidence="6">
    <location>
        <begin position="384"/>
        <end position="460"/>
    </location>
</feature>
<dbReference type="InterPro" id="IPR010998">
    <property type="entry name" value="Integrase_recombinase_N"/>
</dbReference>
<reference evidence="9 10" key="1">
    <citation type="submission" date="2023-06" db="EMBL/GenBank/DDBJ databases">
        <authorList>
            <person name="Oyuntsetseg B."/>
            <person name="Kim S.B."/>
        </authorList>
    </citation>
    <scope>NUCLEOTIDE SEQUENCE [LARGE SCALE GENOMIC DNA]</scope>
    <source>
        <strain evidence="9 10">2-2</strain>
    </source>
</reference>
<dbReference type="Pfam" id="PF00589">
    <property type="entry name" value="Phage_integrase"/>
    <property type="match status" value="1"/>
</dbReference>
<evidence type="ECO:0000313" key="10">
    <source>
        <dbReference type="Proteomes" id="UP001227101"/>
    </source>
</evidence>
<dbReference type="CDD" id="cd01189">
    <property type="entry name" value="INT_ICEBs1_C_like"/>
    <property type="match status" value="1"/>
</dbReference>
<dbReference type="PROSITE" id="PS51898">
    <property type="entry name" value="TYR_RECOMBINASE"/>
    <property type="match status" value="1"/>
</dbReference>
<gene>
    <name evidence="9" type="ORF">QP939_03875</name>
</gene>
<evidence type="ECO:0000256" key="3">
    <source>
        <dbReference type="ARBA" id="ARBA00023125"/>
    </source>
</evidence>
<dbReference type="InterPro" id="IPR013762">
    <property type="entry name" value="Integrase-like_cat_sf"/>
</dbReference>
<evidence type="ECO:0000313" key="9">
    <source>
        <dbReference type="EMBL" id="WIV57833.1"/>
    </source>
</evidence>
<name>A0ABY8XQE7_9PSEU</name>
<accession>A0ABY8XQE7</accession>
<dbReference type="InterPro" id="IPR050808">
    <property type="entry name" value="Phage_Integrase"/>
</dbReference>
<feature type="domain" description="Core-binding (CB)" evidence="8">
    <location>
        <begin position="10"/>
        <end position="90"/>
    </location>
</feature>
<dbReference type="SUPFAM" id="SSF56349">
    <property type="entry name" value="DNA breaking-rejoining enzymes"/>
    <property type="match status" value="1"/>
</dbReference>
<dbReference type="InterPro" id="IPR002104">
    <property type="entry name" value="Integrase_catalytic"/>
</dbReference>
<dbReference type="RefSeq" id="WP_285455134.1">
    <property type="nucleotide sequence ID" value="NZ_CP127173.1"/>
</dbReference>
<protein>
    <submittedName>
        <fullName evidence="9">Site-specific integrase</fullName>
    </submittedName>
</protein>
<keyword evidence="3 5" id="KW-0238">DNA-binding</keyword>
<evidence type="ECO:0000259" key="8">
    <source>
        <dbReference type="PROSITE" id="PS51900"/>
    </source>
</evidence>
<dbReference type="Pfam" id="PF14659">
    <property type="entry name" value="Phage_int_SAM_3"/>
    <property type="match status" value="1"/>
</dbReference>
<evidence type="ECO:0000256" key="4">
    <source>
        <dbReference type="ARBA" id="ARBA00023172"/>
    </source>
</evidence>
<feature type="domain" description="Tyr recombinase" evidence="7">
    <location>
        <begin position="115"/>
        <end position="318"/>
    </location>
</feature>
<evidence type="ECO:0000259" key="7">
    <source>
        <dbReference type="PROSITE" id="PS51898"/>
    </source>
</evidence>
<dbReference type="Gene3D" id="1.10.150.130">
    <property type="match status" value="1"/>
</dbReference>
<sequence length="460" mass="50943">MWIDPADSAVTVEEWVARWFRSLDLDPRTIESYRSRLRCHILPKFGGMPVGAITALGVAEWARELERAGFAPSTVSSQLNLLSMLLTDAADERLIPFNPVHRRRRRGRRSRRAVPERVWATPEQVVRIAEQAGVLGGPIAWLLVITAAWTGCRWGELAGLHRDNVDLRRGVIVIDPLVGALHESGSMRWLGPPKTRASARRIALPPFLVALLREHLARHRYEFVFTTPSGTWLWRSTFLRRVFRPAVDGSEASGTKAGCAAVRPGLTFHGLRHSHKTWLISGGAPEIAQARRLGHHLDNRVIETYSHVAPEVEQRLLEDLERRWHAVAPLPPTPSPSVVDSGRMAAVVPLFATMGVTHRPSRRAAKTPGGCRVGAGAVLQFCPTRSTRSGRKPITEDRTGDAENPSDQPERLKRRGSLRCGPNVAQPELFGARRGPGDRNPPGGYPTPPLTDCAGQSHWR</sequence>
<dbReference type="InterPro" id="IPR044068">
    <property type="entry name" value="CB"/>
</dbReference>
<dbReference type="InterPro" id="IPR004107">
    <property type="entry name" value="Integrase_SAM-like_N"/>
</dbReference>
<dbReference type="InterPro" id="IPR011010">
    <property type="entry name" value="DNA_brk_join_enz"/>
</dbReference>
<dbReference type="PANTHER" id="PTHR30629">
    <property type="entry name" value="PROPHAGE INTEGRASE"/>
    <property type="match status" value="1"/>
</dbReference>
<evidence type="ECO:0000256" key="6">
    <source>
        <dbReference type="SAM" id="MobiDB-lite"/>
    </source>
</evidence>
<evidence type="ECO:0000256" key="1">
    <source>
        <dbReference type="ARBA" id="ARBA00008857"/>
    </source>
</evidence>
<dbReference type="PROSITE" id="PS51900">
    <property type="entry name" value="CB"/>
    <property type="match status" value="1"/>
</dbReference>
<organism evidence="9 10">
    <name type="scientific">Amycolatopsis nalaikhensis</name>
    <dbReference type="NCBI Taxonomy" id="715472"/>
    <lineage>
        <taxon>Bacteria</taxon>
        <taxon>Bacillati</taxon>
        <taxon>Actinomycetota</taxon>
        <taxon>Actinomycetes</taxon>
        <taxon>Pseudonocardiales</taxon>
        <taxon>Pseudonocardiaceae</taxon>
        <taxon>Amycolatopsis</taxon>
    </lineage>
</organism>
<keyword evidence="10" id="KW-1185">Reference proteome</keyword>
<proteinExistence type="inferred from homology"/>
<dbReference type="Proteomes" id="UP001227101">
    <property type="component" value="Chromosome"/>
</dbReference>